<evidence type="ECO:0000259" key="2">
    <source>
        <dbReference type="Pfam" id="PF10545"/>
    </source>
</evidence>
<reference evidence="3" key="1">
    <citation type="submission" date="2022-01" db="EMBL/GenBank/DDBJ databases">
        <authorList>
            <person name="King R."/>
        </authorList>
    </citation>
    <scope>NUCLEOTIDE SEQUENCE</scope>
</reference>
<dbReference type="InterPro" id="IPR006578">
    <property type="entry name" value="MADF-dom"/>
</dbReference>
<evidence type="ECO:0000313" key="3">
    <source>
        <dbReference type="EMBL" id="CAG9827366.1"/>
    </source>
</evidence>
<accession>A0A9N9SQJ2</accession>
<name>A0A9N9SQJ2_DIABA</name>
<feature type="domain" description="MADF" evidence="2">
    <location>
        <begin position="7"/>
        <end position="39"/>
    </location>
</feature>
<sequence>MIEKLKEIEPVADKDMVVKKINSLRTAFRRELKKVKESKLSGTGTDEVQEMVRGGTGNTDVLEEQIKASNDYKDSISKDECQLIESCISR</sequence>
<evidence type="ECO:0000313" key="4">
    <source>
        <dbReference type="Proteomes" id="UP001153709"/>
    </source>
</evidence>
<feature type="region of interest" description="Disordered" evidence="1">
    <location>
        <begin position="39"/>
        <end position="59"/>
    </location>
</feature>
<dbReference type="EMBL" id="OU898276">
    <property type="protein sequence ID" value="CAG9827366.1"/>
    <property type="molecule type" value="Genomic_DNA"/>
</dbReference>
<gene>
    <name evidence="3" type="ORF">DIABBA_LOCUS1364</name>
</gene>
<organism evidence="3 4">
    <name type="scientific">Diabrotica balteata</name>
    <name type="common">Banded cucumber beetle</name>
    <dbReference type="NCBI Taxonomy" id="107213"/>
    <lineage>
        <taxon>Eukaryota</taxon>
        <taxon>Metazoa</taxon>
        <taxon>Ecdysozoa</taxon>
        <taxon>Arthropoda</taxon>
        <taxon>Hexapoda</taxon>
        <taxon>Insecta</taxon>
        <taxon>Pterygota</taxon>
        <taxon>Neoptera</taxon>
        <taxon>Endopterygota</taxon>
        <taxon>Coleoptera</taxon>
        <taxon>Polyphaga</taxon>
        <taxon>Cucujiformia</taxon>
        <taxon>Chrysomeloidea</taxon>
        <taxon>Chrysomelidae</taxon>
        <taxon>Galerucinae</taxon>
        <taxon>Diabroticina</taxon>
        <taxon>Diabroticites</taxon>
        <taxon>Diabrotica</taxon>
    </lineage>
</organism>
<protein>
    <recommendedName>
        <fullName evidence="2">MADF domain-containing protein</fullName>
    </recommendedName>
</protein>
<keyword evidence="4" id="KW-1185">Reference proteome</keyword>
<dbReference type="OrthoDB" id="6152242at2759"/>
<dbReference type="Pfam" id="PF10545">
    <property type="entry name" value="MADF_DNA_bdg"/>
    <property type="match status" value="1"/>
</dbReference>
<dbReference type="AlphaFoldDB" id="A0A9N9SQJ2"/>
<dbReference type="Proteomes" id="UP001153709">
    <property type="component" value="Chromosome 1"/>
</dbReference>
<proteinExistence type="predicted"/>
<evidence type="ECO:0000256" key="1">
    <source>
        <dbReference type="SAM" id="MobiDB-lite"/>
    </source>
</evidence>